<organism evidence="1 2">
    <name type="scientific">Skermanella stibiiresistens SB22</name>
    <dbReference type="NCBI Taxonomy" id="1385369"/>
    <lineage>
        <taxon>Bacteria</taxon>
        <taxon>Pseudomonadati</taxon>
        <taxon>Pseudomonadota</taxon>
        <taxon>Alphaproteobacteria</taxon>
        <taxon>Rhodospirillales</taxon>
        <taxon>Azospirillaceae</taxon>
        <taxon>Skermanella</taxon>
    </lineage>
</organism>
<reference evidence="1 2" key="1">
    <citation type="submission" date="2013-08" db="EMBL/GenBank/DDBJ databases">
        <title>The genome sequence of Skermanella stibiiresistens.</title>
        <authorList>
            <person name="Zhu W."/>
            <person name="Wang G."/>
        </authorList>
    </citation>
    <scope>NUCLEOTIDE SEQUENCE [LARGE SCALE GENOMIC DNA]</scope>
    <source>
        <strain evidence="1 2">SB22</strain>
    </source>
</reference>
<sequence length="87" mass="9698">MTGSGITPASTRPEPDIEMRRAVALAYRTIRQQGGGDLPAWKAARAEVMRRKPEMTEWDAGKRAVQIISWAASEHTAWFWKNVGEGT</sequence>
<accession>W9GY58</accession>
<evidence type="ECO:0000313" key="2">
    <source>
        <dbReference type="Proteomes" id="UP000019486"/>
    </source>
</evidence>
<protein>
    <submittedName>
        <fullName evidence="1">Uncharacterized protein</fullName>
    </submittedName>
</protein>
<dbReference type="STRING" id="1385369.N825_27110"/>
<dbReference type="AlphaFoldDB" id="W9GY58"/>
<dbReference type="RefSeq" id="WP_157619681.1">
    <property type="nucleotide sequence ID" value="NZ_AVFL01000044.1"/>
</dbReference>
<proteinExistence type="predicted"/>
<dbReference type="EMBL" id="AVFL01000044">
    <property type="protein sequence ID" value="EWY36418.1"/>
    <property type="molecule type" value="Genomic_DNA"/>
</dbReference>
<evidence type="ECO:0000313" key="1">
    <source>
        <dbReference type="EMBL" id="EWY36418.1"/>
    </source>
</evidence>
<dbReference type="Proteomes" id="UP000019486">
    <property type="component" value="Unassembled WGS sequence"/>
</dbReference>
<gene>
    <name evidence="1" type="ORF">N825_27110</name>
</gene>
<keyword evidence="2" id="KW-1185">Reference proteome</keyword>
<comment type="caution">
    <text evidence="1">The sequence shown here is derived from an EMBL/GenBank/DDBJ whole genome shotgun (WGS) entry which is preliminary data.</text>
</comment>
<name>W9GY58_9PROT</name>